<evidence type="ECO:0000313" key="2">
    <source>
        <dbReference type="Proteomes" id="UP001476282"/>
    </source>
</evidence>
<proteinExistence type="predicted"/>
<dbReference type="SUPFAM" id="SSF52777">
    <property type="entry name" value="CoA-dependent acyltransferases"/>
    <property type="match status" value="1"/>
</dbReference>
<name>A0ABP9UIA4_9BACT</name>
<protein>
    <recommendedName>
        <fullName evidence="3">Condensation domain-containing protein</fullName>
    </recommendedName>
</protein>
<keyword evidence="2" id="KW-1185">Reference proteome</keyword>
<accession>A0ABP9UIA4</accession>
<organism evidence="1 2">
    <name type="scientific">Haloferula sargassicola</name>
    <dbReference type="NCBI Taxonomy" id="490096"/>
    <lineage>
        <taxon>Bacteria</taxon>
        <taxon>Pseudomonadati</taxon>
        <taxon>Verrucomicrobiota</taxon>
        <taxon>Verrucomicrobiia</taxon>
        <taxon>Verrucomicrobiales</taxon>
        <taxon>Verrucomicrobiaceae</taxon>
        <taxon>Haloferula</taxon>
    </lineage>
</organism>
<comment type="caution">
    <text evidence="1">The sequence shown here is derived from an EMBL/GenBank/DDBJ whole genome shotgun (WGS) entry which is preliminary data.</text>
</comment>
<evidence type="ECO:0008006" key="3">
    <source>
        <dbReference type="Google" id="ProtNLM"/>
    </source>
</evidence>
<dbReference type="Gene3D" id="3.30.559.10">
    <property type="entry name" value="Chloramphenicol acetyltransferase-like domain"/>
    <property type="match status" value="1"/>
</dbReference>
<dbReference type="RefSeq" id="WP_353565083.1">
    <property type="nucleotide sequence ID" value="NZ_BAABRI010000001.1"/>
</dbReference>
<dbReference type="Proteomes" id="UP001476282">
    <property type="component" value="Unassembled WGS sequence"/>
</dbReference>
<dbReference type="InterPro" id="IPR023213">
    <property type="entry name" value="CAT-like_dom_sf"/>
</dbReference>
<sequence length="428" mass="47285">MVPTTISDAFLLALESLMRRTGQGRHLAASVIELDAPPAPGLLERAAETLGHRHPLLHAHVRRHFPTFLASWQLGETAAVPVSHHSRDIPDLAPLVARLLRESDIDILRPGPNLELHLATLPDGTAALILLWPHLLFDAVGIDLLLDELNLPDPTTHRSWGETANPPPPSRAWPAAKPMVEEMRTFPAWRIRSAHPRTRPGPPAFRVLHFTRGQTSAIREKMAATAGELLLLPYFAAAAARATKALIASRHPAEETAILLSLPVQRVGNPHKRPLFQNHMTPWSLLLTHEELTDLPGATKALYKKYASFLRRKLPAAMEALMALMHRCPSRLYLKPAGLFLKGEICSLFHSHTGSFPARARTLLGQRITRACHIPTVSAPPGLGIFFSEFDGQLTATLSWRENTLTPDEIDLVEKTLLTDLKPLITDP</sequence>
<dbReference type="EMBL" id="BAABRI010000001">
    <property type="protein sequence ID" value="GAA5480925.1"/>
    <property type="molecule type" value="Genomic_DNA"/>
</dbReference>
<reference evidence="1 2" key="1">
    <citation type="submission" date="2024-02" db="EMBL/GenBank/DDBJ databases">
        <title>Haloferula sargassicola NBRC 104335.</title>
        <authorList>
            <person name="Ichikawa N."/>
            <person name="Katano-Makiyama Y."/>
            <person name="Hidaka K."/>
        </authorList>
    </citation>
    <scope>NUCLEOTIDE SEQUENCE [LARGE SCALE GENOMIC DNA]</scope>
    <source>
        <strain evidence="1 2">NBRC 104335</strain>
    </source>
</reference>
<gene>
    <name evidence="1" type="ORF">Hsar01_00130</name>
</gene>
<evidence type="ECO:0000313" key="1">
    <source>
        <dbReference type="EMBL" id="GAA5480925.1"/>
    </source>
</evidence>